<dbReference type="Proteomes" id="UP000003779">
    <property type="component" value="Chromosome"/>
</dbReference>
<dbReference type="RefSeq" id="WP_014908609.1">
    <property type="nucleotide sequence ID" value="NC_018524.1"/>
</dbReference>
<sequence>MVDQPLQVRYDPEHPADHALVGHMNAALGKSVALFFIGLVSTVLGVALTFVFWSTPPV</sequence>
<dbReference type="HOGENOM" id="CLU_2974830_0_0_11"/>
<dbReference type="AlphaFoldDB" id="J7L6R9"/>
<evidence type="ECO:0000313" key="3">
    <source>
        <dbReference type="Proteomes" id="UP000003779"/>
    </source>
</evidence>
<keyword evidence="1" id="KW-0472">Membrane</keyword>
<protein>
    <submittedName>
        <fullName evidence="2">Uncharacterized protein</fullName>
    </submittedName>
</protein>
<dbReference type="KEGG" id="nal:B005_0956"/>
<evidence type="ECO:0000256" key="1">
    <source>
        <dbReference type="SAM" id="Phobius"/>
    </source>
</evidence>
<keyword evidence="1" id="KW-0812">Transmembrane</keyword>
<name>J7L6R9_NOCAA</name>
<reference evidence="3" key="2">
    <citation type="submission" date="2012-08" db="EMBL/GenBank/DDBJ databases">
        <title>Whole-genome sequence of Nocardiopsis alba strain ATCC BAA-2165 associated with honeybees.</title>
        <authorList>
            <person name="Qiao J."/>
            <person name="Chen L."/>
            <person name="Li Y."/>
            <person name="Wang J."/>
            <person name="Zhang W."/>
            <person name="Chen S."/>
        </authorList>
    </citation>
    <scope>NUCLEOTIDE SEQUENCE [LARGE SCALE GENOMIC DNA]</scope>
    <source>
        <strain evidence="3">ATCC BAA-2165 / BE74</strain>
    </source>
</reference>
<proteinExistence type="predicted"/>
<reference evidence="2 3" key="1">
    <citation type="journal article" date="2012" name="J. Bacteriol.">
        <title>Whole-Genome Sequence of Nocardiopsis alba Strain ATCC BAA-2165, Associated with Honeybees.</title>
        <authorList>
            <person name="Qiao J."/>
            <person name="Chen L."/>
            <person name="Li Y."/>
            <person name="Wang J."/>
            <person name="Zhang W."/>
            <person name="Chen S."/>
        </authorList>
    </citation>
    <scope>NUCLEOTIDE SEQUENCE [LARGE SCALE GENOMIC DNA]</scope>
    <source>
        <strain evidence="3">ATCC BAA-2165 / BE74</strain>
    </source>
</reference>
<organism evidence="2 3">
    <name type="scientific">Nocardiopsis alba (strain ATCC BAA-2165 / BE74)</name>
    <dbReference type="NCBI Taxonomy" id="1205910"/>
    <lineage>
        <taxon>Bacteria</taxon>
        <taxon>Bacillati</taxon>
        <taxon>Actinomycetota</taxon>
        <taxon>Actinomycetes</taxon>
        <taxon>Streptosporangiales</taxon>
        <taxon>Nocardiopsidaceae</taxon>
        <taxon>Nocardiopsis</taxon>
    </lineage>
</organism>
<gene>
    <name evidence="2" type="ordered locus">B005_0956</name>
</gene>
<accession>J7L6R9</accession>
<dbReference type="EMBL" id="CP003788">
    <property type="protein sequence ID" value="AFR06142.1"/>
    <property type="molecule type" value="Genomic_DNA"/>
</dbReference>
<keyword evidence="1" id="KW-1133">Transmembrane helix</keyword>
<feature type="transmembrane region" description="Helical" evidence="1">
    <location>
        <begin position="32"/>
        <end position="53"/>
    </location>
</feature>
<evidence type="ECO:0000313" key="2">
    <source>
        <dbReference type="EMBL" id="AFR06142.1"/>
    </source>
</evidence>
<dbReference type="PATRIC" id="fig|1205910.3.peg.907"/>